<dbReference type="Proteomes" id="UP000265520">
    <property type="component" value="Unassembled WGS sequence"/>
</dbReference>
<dbReference type="AlphaFoldDB" id="A0A392TN80"/>
<name>A0A392TN80_9FABA</name>
<proteinExistence type="predicted"/>
<accession>A0A392TN80</accession>
<sequence length="71" mass="7553">MLPSSGSFFNYTTLALPLPLLNGTRRLTTVVRKTFDTKSRLNPSALIPLLCHEGAAGGSSTMGSRTTLQVS</sequence>
<reference evidence="1 2" key="1">
    <citation type="journal article" date="2018" name="Front. Plant Sci.">
        <title>Red Clover (Trifolium pratense) and Zigzag Clover (T. medium) - A Picture of Genomic Similarities and Differences.</title>
        <authorList>
            <person name="Dluhosova J."/>
            <person name="Istvanek J."/>
            <person name="Nedelnik J."/>
            <person name="Repkova J."/>
        </authorList>
    </citation>
    <scope>NUCLEOTIDE SEQUENCE [LARGE SCALE GENOMIC DNA]</scope>
    <source>
        <strain evidence="2">cv. 10/8</strain>
        <tissue evidence="1">Leaf</tissue>
    </source>
</reference>
<keyword evidence="2" id="KW-1185">Reference proteome</keyword>
<evidence type="ECO:0000313" key="1">
    <source>
        <dbReference type="EMBL" id="MCI62631.1"/>
    </source>
</evidence>
<dbReference type="EMBL" id="LXQA010622333">
    <property type="protein sequence ID" value="MCI62631.1"/>
    <property type="molecule type" value="Genomic_DNA"/>
</dbReference>
<organism evidence="1 2">
    <name type="scientific">Trifolium medium</name>
    <dbReference type="NCBI Taxonomy" id="97028"/>
    <lineage>
        <taxon>Eukaryota</taxon>
        <taxon>Viridiplantae</taxon>
        <taxon>Streptophyta</taxon>
        <taxon>Embryophyta</taxon>
        <taxon>Tracheophyta</taxon>
        <taxon>Spermatophyta</taxon>
        <taxon>Magnoliopsida</taxon>
        <taxon>eudicotyledons</taxon>
        <taxon>Gunneridae</taxon>
        <taxon>Pentapetalae</taxon>
        <taxon>rosids</taxon>
        <taxon>fabids</taxon>
        <taxon>Fabales</taxon>
        <taxon>Fabaceae</taxon>
        <taxon>Papilionoideae</taxon>
        <taxon>50 kb inversion clade</taxon>
        <taxon>NPAAA clade</taxon>
        <taxon>Hologalegina</taxon>
        <taxon>IRL clade</taxon>
        <taxon>Trifolieae</taxon>
        <taxon>Trifolium</taxon>
    </lineage>
</organism>
<comment type="caution">
    <text evidence="1">The sequence shown here is derived from an EMBL/GenBank/DDBJ whole genome shotgun (WGS) entry which is preliminary data.</text>
</comment>
<protein>
    <submittedName>
        <fullName evidence="1">Uncharacterized protein</fullName>
    </submittedName>
</protein>
<evidence type="ECO:0000313" key="2">
    <source>
        <dbReference type="Proteomes" id="UP000265520"/>
    </source>
</evidence>